<organism evidence="2 3">
    <name type="scientific">Celeribacter indicus</name>
    <dbReference type="NCBI Taxonomy" id="1208324"/>
    <lineage>
        <taxon>Bacteria</taxon>
        <taxon>Pseudomonadati</taxon>
        <taxon>Pseudomonadota</taxon>
        <taxon>Alphaproteobacteria</taxon>
        <taxon>Rhodobacterales</taxon>
        <taxon>Roseobacteraceae</taxon>
        <taxon>Celeribacter</taxon>
    </lineage>
</organism>
<dbReference type="RefSeq" id="WP_043870163.1">
    <property type="nucleotide sequence ID" value="NZ_CP004393.1"/>
</dbReference>
<dbReference type="Proteomes" id="UP000031521">
    <property type="component" value="Chromosome"/>
</dbReference>
<proteinExistence type="predicted"/>
<dbReference type="HOGENOM" id="CLU_114107_0_0_5"/>
<keyword evidence="1" id="KW-0732">Signal</keyword>
<evidence type="ECO:0000256" key="1">
    <source>
        <dbReference type="SAM" id="SignalP"/>
    </source>
</evidence>
<dbReference type="STRING" id="1208324.P73_2937"/>
<dbReference type="OrthoDB" id="7836640at2"/>
<dbReference type="Pfam" id="PF20569">
    <property type="entry name" value="DUF6778"/>
    <property type="match status" value="1"/>
</dbReference>
<dbReference type="PROSITE" id="PS51257">
    <property type="entry name" value="PROKAR_LIPOPROTEIN"/>
    <property type="match status" value="1"/>
</dbReference>
<dbReference type="InterPro" id="IPR046705">
    <property type="entry name" value="DUF6778"/>
</dbReference>
<name>A0A0B5E5Q1_9RHOB</name>
<feature type="chain" id="PRO_5002115765" description="Lipoprotein" evidence="1">
    <location>
        <begin position="29"/>
        <end position="205"/>
    </location>
</feature>
<evidence type="ECO:0000313" key="3">
    <source>
        <dbReference type="Proteomes" id="UP000031521"/>
    </source>
</evidence>
<dbReference type="EMBL" id="CP004393">
    <property type="protein sequence ID" value="AJE47652.1"/>
    <property type="molecule type" value="Genomic_DNA"/>
</dbReference>
<feature type="signal peptide" evidence="1">
    <location>
        <begin position="1"/>
        <end position="28"/>
    </location>
</feature>
<accession>A0A0B5E5Q1</accession>
<sequence length="205" mass="21508">MKHIAKAIAALALALVASGCTTGSLSSAAPVVPAASAGQGAQSSGETAPDIRVARIDVSVPRSLTVSEADTIKPRADIVWHGDPAGDRHAQVGAVVEAGLARGVAPFAGARPVVLEVELLRFHAQTHRVRYSRLPSEHEIEFLLTVRDARTGAVLRPARKVDATFRAYGGQAAVEADRQGITQTMRITDRLAQVIRQELGGLSGL</sequence>
<evidence type="ECO:0000313" key="2">
    <source>
        <dbReference type="EMBL" id="AJE47652.1"/>
    </source>
</evidence>
<keyword evidence="3" id="KW-1185">Reference proteome</keyword>
<reference evidence="2 3" key="1">
    <citation type="journal article" date="2014" name="Int. J. Syst. Evol. Microbiol.">
        <title>Celeribacter indicus sp. nov., a polycyclic aromatic hydrocarbon-degrading bacterium from deep-sea sediment and reclassification of Huaishuia halophila as Celeribacter halophilus comb. nov.</title>
        <authorList>
            <person name="Lai Q."/>
            <person name="Cao J."/>
            <person name="Yuan J."/>
            <person name="Li F."/>
            <person name="Shao Z."/>
        </authorList>
    </citation>
    <scope>NUCLEOTIDE SEQUENCE [LARGE SCALE GENOMIC DNA]</scope>
    <source>
        <strain evidence="2">P73</strain>
    </source>
</reference>
<evidence type="ECO:0008006" key="4">
    <source>
        <dbReference type="Google" id="ProtNLM"/>
    </source>
</evidence>
<dbReference type="AlphaFoldDB" id="A0A0B5E5Q1"/>
<protein>
    <recommendedName>
        <fullName evidence="4">Lipoprotein</fullName>
    </recommendedName>
</protein>
<gene>
    <name evidence="2" type="ORF">P73_2937</name>
</gene>
<dbReference type="KEGG" id="cid:P73_2937"/>